<dbReference type="InterPro" id="IPR003960">
    <property type="entry name" value="ATPase_AAA_CS"/>
</dbReference>
<dbReference type="GO" id="GO:0004176">
    <property type="term" value="F:ATP-dependent peptidase activity"/>
    <property type="evidence" value="ECO:0007669"/>
    <property type="project" value="TreeGrafter"/>
</dbReference>
<geneLocation type="chloroplast" evidence="2"/>
<sequence length="2131" mass="248695">MSFLMLNFLYMQLKFLLIFNDFSQPFLKLGHKTAKQITNLPIFLSFFVMALSVLQISFETRNSSIFQNYPKVFNPQIIKNPETLYLQFHDTTEERNSALAQKKQKIHSQLLQEYNEQEKFFVDFYEYLYLNDKPSYPTVFNQIQNSKLKQDTINLYKSFEQIAPILVSEIHKQLQNRPEKRELIHLIVQIPYQNWRTGYEYNDQKEKLLTSWKFSDSDLVIKDLKKNKNSTVERASFIVNQFILQYKDFLKKHEYERRVLTNMKIPKKSWLWSTFFINLLNPHFKMKMSSPKAEAAGPKIKVEVQEVQVKGLNFYEGFEEQFANSKGKTSLLPINSESIMEKRTRLLTEAKLSEKRKKQEARLARGAKRSKNLAPAFTEAEEHSNLKILYMKFKRYLALPRRRLSLNKIEKIFNFKLHNEILPEAKKARGVSKEKTFESQKERHDKLYQSLKTPPILPLTLSQTNWLNTSDVFNQIKKVNDQIPRKIEGIEIDALEESLKPCSFVFSEGEHQYHEKKYTTLVYPKQKWNNFLSQLNKLSIEYSQSKLWKFCSTPVPYKLAIYPLARSANAGKKKARWVSIKYCKSPNSLKNKLLVDFLKLLVDHLNVKYYAQIVHVLKKLQYENLKHFGQFDVEIVNFRNRQFLKRLYFQVKGEQNPKIIYNTNFGLKLKSIEDRQIENYIKKKAPFRRAPAGSFPIYKFYHENSKYIFSSFQPNLNSNCLNLDPYAFYLGNIEEGEYDLYADEDFLKWREKKYTGSLWDHYLDDISSLVKFINENSHLNELIYAEDYLLETLSDTLKRNKLNPNLLKLLLKIEKEIDDPYGDEDVEDMVPEFPPEVSAAEAPSTIFDFLKKRKKERYLFFKNYKNLAEMKDLLTQKRKFTFSFLYEMFLPNFQLFENEKEILESYGAFLKPDNKAPAQLARFSPPFGGPLAKRAGASPPLGPLAGGAKLRFAEGRVSKAIDKALWRASHWPRVLAAGDASGELGRSFSKNQLSIQSAEENWIKTSWLSDLKKWTFAKNKLSVNEQQNLETSQAGAEGTSGLPEAPLVAKGGAWKQGSAAPANRFAQEQPSALGGLSSRSFISKNLLLPRLPKDVSSPVLVVVKNGEYPFEIIDFKEVTPHILNKIQKTDQILPFLFFPEFNFFGSLREPPKAGLEEPAKEAGPEEFEDKFYNEFLTLIQTKYPNFFETSQTLDDLFKEWILYELNNFKKNSQATAPLLPCGGKQAKASVFQFLECRQMSGYLFPDWQIWPGFRFNDSVAAEMHSLSESTALRGQVPPPEAPGQSQSPLDLGAAENEKLKFQFDLLLSPEGGANWHRRPLASRREAKASIFRYQSHIGGWFRSERQFFEFRENLSNYSWSLLFFFSSGWVFVNIFKNVYKKYAKEIVESGIDFLKRAGILDDVKWLKEELGMSDEQAYRGIRHQGKKFTNIIGLDRKYIILQLSEMVWFLKTPKSKFRKPTYLKPKGFLFTGPPGTGKTLLVQAIAGETGVPIVTQSGGLLQNPRLRGKGAQTLHKLFLRAREIAPCIIFIDEVDGIGSRRQFLSDGQGGYDAIEFLENHLHLPPQNITKKIQRRFEFFDDSDPYWKEPEFTQTIQSTRIPIDVLQDMHSSRNARNEQLSILTQLLIELDGLHPLDNILVIGATNRVEILDPALMRPGRFQRILKFHLPDYSARINLFKLYTQSSKIGISKDIPWDFFSKRTQGLSSADIASIVFASELTAVQLAQKHTFASLERGIDLITSFPSDPVMLRLQRIFIFLENTLQQFFTKNHFYARFSSSSFGSNRKVEQRLLIEGKAEIGDIVSKNQPNLQEISNILRNCYYNIGKMFIIFCLQIQPLASIYLWERPKNFRFLFFTQKFYEFEKKRFSRIEIEKRFLAFFGGKAGESLFIFLPIRSDRLFESFKFESTFLSFANSLEQSNFGIENEIQRAQNLLQLMIEKWYFYLEKIATEKFHPILEDSNLWEYKEREKEILLAQALVDEMMIDLDMRNRLSRNEQKYSYQAWWMKKVATQLNFNVHMGIGREVDNLLWSRIYLSDPDNSPQNIEWVAPDEYFHTIFRTPPFCMPWTQFLENGRFAISNLLLLQSFNTIFKTLRQFSEFLDFLADYFLRHESVREAEFEMKLNKFFDGQI</sequence>
<dbReference type="InterPro" id="IPR003959">
    <property type="entry name" value="ATPase_AAA_core"/>
</dbReference>
<dbReference type="PROSITE" id="PS00674">
    <property type="entry name" value="AAA"/>
    <property type="match status" value="1"/>
</dbReference>
<keyword evidence="2" id="KW-0150">Chloroplast</keyword>
<dbReference type="Gene3D" id="3.40.50.300">
    <property type="entry name" value="P-loop containing nucleotide triphosphate hydrolases"/>
    <property type="match status" value="1"/>
</dbReference>
<gene>
    <name evidence="2" type="primary">ftsH</name>
</gene>
<dbReference type="Pfam" id="PF00004">
    <property type="entry name" value="AAA"/>
    <property type="match status" value="2"/>
</dbReference>
<feature type="domain" description="AAA+ ATPase" evidence="1">
    <location>
        <begin position="1464"/>
        <end position="1670"/>
    </location>
</feature>
<keyword evidence="2" id="KW-0131">Cell cycle</keyword>
<dbReference type="PANTHER" id="PTHR23076:SF97">
    <property type="entry name" value="ATP-DEPENDENT ZINC METALLOPROTEASE YME1L1"/>
    <property type="match status" value="1"/>
</dbReference>
<keyword evidence="2" id="KW-0934">Plastid</keyword>
<name>A0A386AYS5_9CHLO</name>
<dbReference type="GO" id="GO:0051301">
    <property type="term" value="P:cell division"/>
    <property type="evidence" value="ECO:0007669"/>
    <property type="project" value="UniProtKB-KW"/>
</dbReference>
<dbReference type="InterPro" id="IPR027417">
    <property type="entry name" value="P-loop_NTPase"/>
</dbReference>
<dbReference type="InterPro" id="IPR003593">
    <property type="entry name" value="AAA+_ATPase"/>
</dbReference>
<accession>A0A386AYS5</accession>
<dbReference type="PANTHER" id="PTHR23076">
    <property type="entry name" value="METALLOPROTEASE M41 FTSH"/>
    <property type="match status" value="1"/>
</dbReference>
<protein>
    <submittedName>
        <fullName evidence="2">Cell division protein FTSH</fullName>
    </submittedName>
</protein>
<dbReference type="GO" id="GO:0006508">
    <property type="term" value="P:proteolysis"/>
    <property type="evidence" value="ECO:0007669"/>
    <property type="project" value="TreeGrafter"/>
</dbReference>
<dbReference type="SUPFAM" id="SSF52540">
    <property type="entry name" value="P-loop containing nucleoside triphosphate hydrolases"/>
    <property type="match status" value="1"/>
</dbReference>
<dbReference type="EMBL" id="MH591101">
    <property type="protein sequence ID" value="AYC64597.1"/>
    <property type="molecule type" value="Genomic_DNA"/>
</dbReference>
<evidence type="ECO:0000259" key="1">
    <source>
        <dbReference type="SMART" id="SM00382"/>
    </source>
</evidence>
<proteinExistence type="predicted"/>
<organism evidence="2">
    <name type="scientific">Halimeda minima</name>
    <dbReference type="NCBI Taxonomy" id="170427"/>
    <lineage>
        <taxon>Eukaryota</taxon>
        <taxon>Viridiplantae</taxon>
        <taxon>Chlorophyta</taxon>
        <taxon>core chlorophytes</taxon>
        <taxon>Ulvophyceae</taxon>
        <taxon>TCBD clade</taxon>
        <taxon>Bryopsidales</taxon>
        <taxon>Halimedineae</taxon>
        <taxon>Halimedaceae</taxon>
        <taxon>Halimedeae</taxon>
        <taxon>Halimeda</taxon>
    </lineage>
</organism>
<reference evidence="2" key="1">
    <citation type="submission" date="2018-07" db="EMBL/GenBank/DDBJ databases">
        <authorList>
            <person name="Quirk P.G."/>
            <person name="Krulwich T.A."/>
        </authorList>
    </citation>
    <scope>NUCLEOTIDE SEQUENCE</scope>
</reference>
<dbReference type="GO" id="GO:0005524">
    <property type="term" value="F:ATP binding"/>
    <property type="evidence" value="ECO:0007669"/>
    <property type="project" value="InterPro"/>
</dbReference>
<evidence type="ECO:0000313" key="2">
    <source>
        <dbReference type="EMBL" id="AYC64597.1"/>
    </source>
</evidence>
<dbReference type="GO" id="GO:0005739">
    <property type="term" value="C:mitochondrion"/>
    <property type="evidence" value="ECO:0007669"/>
    <property type="project" value="TreeGrafter"/>
</dbReference>
<dbReference type="GO" id="GO:0016887">
    <property type="term" value="F:ATP hydrolysis activity"/>
    <property type="evidence" value="ECO:0007669"/>
    <property type="project" value="InterPro"/>
</dbReference>
<reference evidence="2" key="2">
    <citation type="journal article" date="2019" name="Mol. Phylogenet. Evol.">
        <title>Reassessment of the classification of bryopsidales (chlorophyta) based on chloroplast phylogenomic analyses.</title>
        <authorList>
            <person name="Cremen M.C."/>
            <person name="Leliaert F."/>
            <person name="West J."/>
            <person name="Lam D.W."/>
            <person name="Shimada S."/>
            <person name="Lopez-Bautista J.M."/>
            <person name="Verbruggen H."/>
        </authorList>
    </citation>
    <scope>NUCLEOTIDE SEQUENCE</scope>
</reference>
<keyword evidence="2" id="KW-0132">Cell division</keyword>
<dbReference type="SMART" id="SM00382">
    <property type="entry name" value="AAA"/>
    <property type="match status" value="1"/>
</dbReference>